<dbReference type="InterPro" id="IPR012349">
    <property type="entry name" value="Split_barrel_FMN-bd"/>
</dbReference>
<dbReference type="InterPro" id="IPR029016">
    <property type="entry name" value="GAF-like_dom_sf"/>
</dbReference>
<dbReference type="RefSeq" id="WP_184264234.1">
    <property type="nucleotide sequence ID" value="NZ_JACIIX010000011.1"/>
</dbReference>
<dbReference type="InterPro" id="IPR011576">
    <property type="entry name" value="Pyridox_Oxase_N"/>
</dbReference>
<dbReference type="PANTHER" id="PTHR40660">
    <property type="entry name" value="5'-PHOSPHATE OXIDASE PUTATIVE DOMAIN-CONTAINING PROTEIN-RELATED"/>
    <property type="match status" value="1"/>
</dbReference>
<dbReference type="EMBL" id="JACIIX010000011">
    <property type="protein sequence ID" value="MBB6211421.1"/>
    <property type="molecule type" value="Genomic_DNA"/>
</dbReference>
<dbReference type="Pfam" id="PF01243">
    <property type="entry name" value="PNPOx_N"/>
    <property type="match status" value="1"/>
</dbReference>
<sequence>MTRIRLEQIRDCLEGGVPATIATCGEDGLPNASLLTQVQYVDGDHVALTYQFFNKTRHNILANPYAMVQVMDPVSAMEFRLTLRYLRTETSGPLFEAMRARLAGIAAHAHMQDVFVLRGADLYRVLDIEAVDDTGRLPCSGPRPSLLPAVRRICDRLSRCPDLDDLIDTALDGMTGPLGLRHVMMFIAGGGPSAAAPPDRLYALSSRGFDTSGAGFEVGMQDGIVGVAARERVPIRITNVAAEYSYSRAAGGGPTVLSAIPFPGRTPPGSQMAVPVQCGQRLLGVLYAESAEEWRFCYDDEDALATVAAHLGVTMALLEATASPADPGPARICPHGGGAPVTVRYYPVDDSVFIDGDYLIKGIAGAILSIILRDHLRDGRCDFTNRELRLHPDLRLPEVSDNLEARLILLQRRLTDRSDALRLQKTGRGRLRLVLRGPVTLETVG</sequence>
<dbReference type="SUPFAM" id="SSF55781">
    <property type="entry name" value="GAF domain-like"/>
    <property type="match status" value="1"/>
</dbReference>
<dbReference type="Proteomes" id="UP000544872">
    <property type="component" value="Unassembled WGS sequence"/>
</dbReference>
<dbReference type="Pfam" id="PF13185">
    <property type="entry name" value="GAF_2"/>
    <property type="match status" value="1"/>
</dbReference>
<protein>
    <submittedName>
        <fullName evidence="2">GAF domain-containing protein</fullName>
    </submittedName>
</protein>
<dbReference type="InterPro" id="IPR003018">
    <property type="entry name" value="GAF"/>
</dbReference>
<proteinExistence type="predicted"/>
<comment type="caution">
    <text evidence="2">The sequence shown here is derived from an EMBL/GenBank/DDBJ whole genome shotgun (WGS) entry which is preliminary data.</text>
</comment>
<name>A0A7W9ZH77_NOVIT</name>
<reference evidence="2 3" key="1">
    <citation type="submission" date="2020-08" db="EMBL/GenBank/DDBJ databases">
        <title>Genomic Encyclopedia of Type Strains, Phase IV (KMG-IV): sequencing the most valuable type-strain genomes for metagenomic binning, comparative biology and taxonomic classification.</title>
        <authorList>
            <person name="Goeker M."/>
        </authorList>
    </citation>
    <scope>NUCLEOTIDE SEQUENCE [LARGE SCALE GENOMIC DNA]</scope>
    <source>
        <strain evidence="2 3">DSM 11590</strain>
    </source>
</reference>
<accession>A0A7W9ZH77</accession>
<dbReference type="Gene3D" id="3.30.450.40">
    <property type="match status" value="1"/>
</dbReference>
<organism evidence="2 3">
    <name type="scientific">Novispirillum itersonii</name>
    <name type="common">Aquaspirillum itersonii</name>
    <dbReference type="NCBI Taxonomy" id="189"/>
    <lineage>
        <taxon>Bacteria</taxon>
        <taxon>Pseudomonadati</taxon>
        <taxon>Pseudomonadota</taxon>
        <taxon>Alphaproteobacteria</taxon>
        <taxon>Rhodospirillales</taxon>
        <taxon>Novispirillaceae</taxon>
        <taxon>Novispirillum</taxon>
    </lineage>
</organism>
<dbReference type="Gene3D" id="2.30.110.10">
    <property type="entry name" value="Electron Transport, Fmn-binding Protein, Chain A"/>
    <property type="match status" value="1"/>
</dbReference>
<dbReference type="SUPFAM" id="SSF50475">
    <property type="entry name" value="FMN-binding split barrel"/>
    <property type="match status" value="1"/>
</dbReference>
<dbReference type="PANTHER" id="PTHR40660:SF1">
    <property type="entry name" value="5'-PHOSPHATE OXIDASE PUTATIVE DOMAIN-CONTAINING PROTEIN-RELATED"/>
    <property type="match status" value="1"/>
</dbReference>
<evidence type="ECO:0000313" key="3">
    <source>
        <dbReference type="Proteomes" id="UP000544872"/>
    </source>
</evidence>
<evidence type="ECO:0000259" key="1">
    <source>
        <dbReference type="SMART" id="SM00065"/>
    </source>
</evidence>
<gene>
    <name evidence="2" type="ORF">FHS48_002860</name>
</gene>
<keyword evidence="3" id="KW-1185">Reference proteome</keyword>
<feature type="domain" description="GAF" evidence="1">
    <location>
        <begin position="162"/>
        <end position="325"/>
    </location>
</feature>
<dbReference type="SMART" id="SM00065">
    <property type="entry name" value="GAF"/>
    <property type="match status" value="1"/>
</dbReference>
<dbReference type="AlphaFoldDB" id="A0A7W9ZH77"/>
<evidence type="ECO:0000313" key="2">
    <source>
        <dbReference type="EMBL" id="MBB6211421.1"/>
    </source>
</evidence>